<comment type="caution">
    <text evidence="5">The sequence shown here is derived from an EMBL/GenBank/DDBJ whole genome shotgun (WGS) entry which is preliminary data.</text>
</comment>
<dbReference type="PANTHER" id="PTHR43142">
    <property type="entry name" value="CARBOXYLIC ESTER HYDROLASE"/>
    <property type="match status" value="1"/>
</dbReference>
<name>A0A4S4LYJ4_9APHY</name>
<reference evidence="5 6" key="1">
    <citation type="submission" date="2019-02" db="EMBL/GenBank/DDBJ databases">
        <title>Genome sequencing of the rare red list fungi Antrodiella citrinella (Flaviporus citrinellus).</title>
        <authorList>
            <person name="Buettner E."/>
            <person name="Kellner H."/>
        </authorList>
    </citation>
    <scope>NUCLEOTIDE SEQUENCE [LARGE SCALE GENOMIC DNA]</scope>
    <source>
        <strain evidence="5 6">DSM 108506</strain>
    </source>
</reference>
<dbReference type="Proteomes" id="UP000308730">
    <property type="component" value="Unassembled WGS sequence"/>
</dbReference>
<dbReference type="PANTHER" id="PTHR43142:SF1">
    <property type="entry name" value="CARBOXYLIC ESTER HYDROLASE"/>
    <property type="match status" value="1"/>
</dbReference>
<dbReference type="OrthoDB" id="6846267at2759"/>
<dbReference type="Pfam" id="PF00135">
    <property type="entry name" value="COesterase"/>
    <property type="match status" value="1"/>
</dbReference>
<dbReference type="InterPro" id="IPR002018">
    <property type="entry name" value="CarbesteraseB"/>
</dbReference>
<comment type="similarity">
    <text evidence="1 3">Belongs to the type-B carboxylesterase/lipase family.</text>
</comment>
<dbReference type="AlphaFoldDB" id="A0A4S4LYJ4"/>
<sequence length="530" mass="59008">MSRVHLQEELLQSSEQVIVDTRYGPVQGSKAANGAHVFLELPYALPPVRFQDAEPLPPTFRYEDKSYVFESSYPVQPRNDGQSAGVAWEDKVGLGEPTENPLFVNVVTPPGATPASGYPVKVYIHGGFLQFGSAHGLISQAQYVSVERSEVYVNIGYRLSAFGFLACDEPRVDGNFGFKDQWLAILWVHANIKAFGGSPDNIQVTGLSAGAHSLHQILHYVSRLPEGESSPFRSAVLQSNAIIIAPKTPKELRPQFERLCRALNLDPSSPDVLTQLRDPALVPASAITHVIETDALGAQYGTFRGTTDGVWMHADPMAWQRSGGFAHALKAKEVKSVVVGDLTEEWYLYAIAHEVRRIKDVEVNLERYYQEEMVQRVLELYVDEKVPEGVPEGAPKEVVERFMGRILSEGQVHLPVRVLTRDLVAAGFPVLRYEIRWTPEQVRPLGYVTHATDRPLWALRLPILHPDQANVAHAWLDAVDAEVKTLEMKGVTGRGAREMLTLKEDKTIAWTEDGRWDEVSKLLKVLPGEN</sequence>
<evidence type="ECO:0000313" key="5">
    <source>
        <dbReference type="EMBL" id="THH16881.1"/>
    </source>
</evidence>
<feature type="domain" description="Carboxylesterase type B" evidence="4">
    <location>
        <begin position="16"/>
        <end position="456"/>
    </location>
</feature>
<proteinExistence type="inferred from homology"/>
<evidence type="ECO:0000256" key="3">
    <source>
        <dbReference type="RuleBase" id="RU361235"/>
    </source>
</evidence>
<dbReference type="InterPro" id="IPR029058">
    <property type="entry name" value="AB_hydrolase_fold"/>
</dbReference>
<dbReference type="EC" id="3.1.1.-" evidence="3"/>
<dbReference type="PROSITE" id="PS00122">
    <property type="entry name" value="CARBOXYLESTERASE_B_1"/>
    <property type="match status" value="1"/>
</dbReference>
<evidence type="ECO:0000256" key="1">
    <source>
        <dbReference type="ARBA" id="ARBA00005964"/>
    </source>
</evidence>
<evidence type="ECO:0000313" key="6">
    <source>
        <dbReference type="Proteomes" id="UP000308730"/>
    </source>
</evidence>
<dbReference type="GO" id="GO:0016787">
    <property type="term" value="F:hydrolase activity"/>
    <property type="evidence" value="ECO:0007669"/>
    <property type="project" value="UniProtKB-KW"/>
</dbReference>
<protein>
    <recommendedName>
        <fullName evidence="3">Carboxylic ester hydrolase</fullName>
        <ecNumber evidence="3">3.1.1.-</ecNumber>
    </recommendedName>
</protein>
<keyword evidence="2 3" id="KW-0378">Hydrolase</keyword>
<evidence type="ECO:0000259" key="4">
    <source>
        <dbReference type="Pfam" id="PF00135"/>
    </source>
</evidence>
<keyword evidence="6" id="KW-1185">Reference proteome</keyword>
<dbReference type="SUPFAM" id="SSF53474">
    <property type="entry name" value="alpha/beta-Hydrolases"/>
    <property type="match status" value="1"/>
</dbReference>
<dbReference type="EMBL" id="SGPM01000698">
    <property type="protein sequence ID" value="THH16881.1"/>
    <property type="molecule type" value="Genomic_DNA"/>
</dbReference>
<accession>A0A4S4LYJ4</accession>
<organism evidence="5 6">
    <name type="scientific">Antrodiella citrinella</name>
    <dbReference type="NCBI Taxonomy" id="2447956"/>
    <lineage>
        <taxon>Eukaryota</taxon>
        <taxon>Fungi</taxon>
        <taxon>Dikarya</taxon>
        <taxon>Basidiomycota</taxon>
        <taxon>Agaricomycotina</taxon>
        <taxon>Agaricomycetes</taxon>
        <taxon>Polyporales</taxon>
        <taxon>Steccherinaceae</taxon>
        <taxon>Antrodiella</taxon>
    </lineage>
</organism>
<evidence type="ECO:0000256" key="2">
    <source>
        <dbReference type="ARBA" id="ARBA00022801"/>
    </source>
</evidence>
<dbReference type="Gene3D" id="3.40.50.1820">
    <property type="entry name" value="alpha/beta hydrolase"/>
    <property type="match status" value="1"/>
</dbReference>
<gene>
    <name evidence="5" type="ORF">EUX98_g9230</name>
</gene>
<dbReference type="InterPro" id="IPR019826">
    <property type="entry name" value="Carboxylesterase_B_AS"/>
</dbReference>